<reference evidence="4" key="1">
    <citation type="journal article" date="2015" name="PLoS Genet.">
        <title>The dynamic genome and transcriptome of the human fungal pathogen Blastomyces and close relative Emmonsia.</title>
        <authorList>
            <person name="Munoz J.F."/>
            <person name="Gauthier G.M."/>
            <person name="Desjardins C.A."/>
            <person name="Gallo J.E."/>
            <person name="Holder J."/>
            <person name="Sullivan T.D."/>
            <person name="Marty A.J."/>
            <person name="Carmen J.C."/>
            <person name="Chen Z."/>
            <person name="Ding L."/>
            <person name="Gujja S."/>
            <person name="Magrini V."/>
            <person name="Misas E."/>
            <person name="Mitreva M."/>
            <person name="Priest M."/>
            <person name="Saif S."/>
            <person name="Whiston E.A."/>
            <person name="Young S."/>
            <person name="Zeng Q."/>
            <person name="Goldman W.E."/>
            <person name="Mardis E.R."/>
            <person name="Taylor J.W."/>
            <person name="McEwen J.G."/>
            <person name="Clay O.K."/>
            <person name="Klein B.S."/>
            <person name="Cuomo C.A."/>
        </authorList>
    </citation>
    <scope>NUCLEOTIDE SEQUENCE [LARGE SCALE GENOMIC DNA]</scope>
    <source>
        <strain evidence="4">ER-3 / ATCC MYA-2586</strain>
    </source>
</reference>
<proteinExistence type="predicted"/>
<dbReference type="PANTHER" id="PTHR47784">
    <property type="entry name" value="STEROL UPTAKE CONTROL PROTEIN 2"/>
    <property type="match status" value="1"/>
</dbReference>
<dbReference type="PROSITE" id="PS00065">
    <property type="entry name" value="D_2_HYDROXYACID_DH_1"/>
    <property type="match status" value="1"/>
</dbReference>
<dbReference type="EMBL" id="EQ999976">
    <property type="protein sequence ID" value="OAT01161.1"/>
    <property type="molecule type" value="Genomic_DNA"/>
</dbReference>
<dbReference type="Proteomes" id="UP000002039">
    <property type="component" value="Unassembled WGS sequence"/>
</dbReference>
<feature type="region of interest" description="Disordered" evidence="1">
    <location>
        <begin position="1"/>
        <end position="36"/>
    </location>
</feature>
<evidence type="ECO:0000256" key="1">
    <source>
        <dbReference type="SAM" id="MobiDB-lite"/>
    </source>
</evidence>
<dbReference type="InterPro" id="IPR053157">
    <property type="entry name" value="Sterol_Uptake_Regulator"/>
</dbReference>
<dbReference type="Pfam" id="PF02826">
    <property type="entry name" value="2-Hacid_dh_C"/>
    <property type="match status" value="1"/>
</dbReference>
<name>A0ABX2VVI3_AJEDR</name>
<dbReference type="SUPFAM" id="SSF52283">
    <property type="entry name" value="Formate/glycerate dehydrogenase catalytic domain-like"/>
    <property type="match status" value="1"/>
</dbReference>
<dbReference type="PANTHER" id="PTHR47784:SF5">
    <property type="entry name" value="STEROL UPTAKE CONTROL PROTEIN 2"/>
    <property type="match status" value="1"/>
</dbReference>
<dbReference type="InterPro" id="IPR036291">
    <property type="entry name" value="NAD(P)-bd_dom_sf"/>
</dbReference>
<evidence type="ECO:0000313" key="4">
    <source>
        <dbReference type="Proteomes" id="UP000002039"/>
    </source>
</evidence>
<dbReference type="Gene3D" id="3.40.50.720">
    <property type="entry name" value="NAD(P)-binding Rossmann-like Domain"/>
    <property type="match status" value="2"/>
</dbReference>
<organism evidence="3 4">
    <name type="scientific">Ajellomyces dermatitidis (strain ER-3 / ATCC MYA-2586)</name>
    <name type="common">Blastomyces dermatitidis</name>
    <dbReference type="NCBI Taxonomy" id="559297"/>
    <lineage>
        <taxon>Eukaryota</taxon>
        <taxon>Fungi</taxon>
        <taxon>Dikarya</taxon>
        <taxon>Ascomycota</taxon>
        <taxon>Pezizomycotina</taxon>
        <taxon>Eurotiomycetes</taxon>
        <taxon>Eurotiomycetidae</taxon>
        <taxon>Onygenales</taxon>
        <taxon>Ajellomycetaceae</taxon>
        <taxon>Blastomyces</taxon>
    </lineage>
</organism>
<dbReference type="GeneID" id="69031830"/>
<protein>
    <recommendedName>
        <fullName evidence="2">D-isomer specific 2-hydroxyacid dehydrogenase NAD-binding domain-containing protein</fullName>
    </recommendedName>
</protein>
<evidence type="ECO:0000259" key="2">
    <source>
        <dbReference type="Pfam" id="PF02826"/>
    </source>
</evidence>
<dbReference type="InterPro" id="IPR029752">
    <property type="entry name" value="D-isomer_DH_CS1"/>
</dbReference>
<feature type="domain" description="D-isomer specific 2-hydroxyacid dehydrogenase NAD-binding" evidence="2">
    <location>
        <begin position="461"/>
        <end position="586"/>
    </location>
</feature>
<keyword evidence="4" id="KW-1185">Reference proteome</keyword>
<feature type="compositionally biased region" description="Polar residues" evidence="1">
    <location>
        <begin position="1"/>
        <end position="11"/>
    </location>
</feature>
<dbReference type="RefSeq" id="XP_045280888.1">
    <property type="nucleotide sequence ID" value="XM_045426118.1"/>
</dbReference>
<feature type="compositionally biased region" description="Pro residues" evidence="1">
    <location>
        <begin position="13"/>
        <end position="36"/>
    </location>
</feature>
<sequence length="590" mass="65403">MSNPLSSNGGSWQPPPLIPIHAATPPPPPPPVPVPDPNLEELELMMNWYNIDIHPFSTNLEYKAVWQKALQQESLTHLFLMHGILALSALELGRRKGCDATNVNQRSYTAIALGHYLRAVALSQPVLKNINEENCKAVFLLPTLLTAFAFGSPQQAWGLGNSRHPIARFHLVLLLARGMGQVQSTAIDKMKDGKFDTLIKPDSYSPWLPADAKAALCNLHQLNENCEQYSISEKNIYNTTINQVEIMLGQIHVAATRPNPAVMWATEVPPLYLELMRAYKPMALVVLAHYCVILHHLRGIWWVDGWSVPLLRASPPTNTPPPATLKYWRDKRAKETWANPYAGGPIRYATSQWEKFQQNFTIIPHTSRSKAEFIHALQPGGPYSTINGTLRPAISKPQTDLPLPDKELSSPHLPTSCEIIASVNHGYDGIDTDELGRRGIWYCNGAGAANDSTADIALFLILAAFRYTTFSEGRLREMRAASYFSMEGDVLPYANTPRNRILGVVGMGGIGGEISVRARAVRMQIHYFSRTRKGADVEGLLGGAVYHPTLKGMLAVADCVVLACPHTPETHHIFNRETFAAMKKGVRQVR</sequence>
<accession>A0ABX2VVI3</accession>
<dbReference type="SUPFAM" id="SSF51735">
    <property type="entry name" value="NAD(P)-binding Rossmann-fold domains"/>
    <property type="match status" value="1"/>
</dbReference>
<dbReference type="InterPro" id="IPR006140">
    <property type="entry name" value="D-isomer_DH_NAD-bd"/>
</dbReference>
<evidence type="ECO:0000313" key="3">
    <source>
        <dbReference type="EMBL" id="OAT01161.1"/>
    </source>
</evidence>
<gene>
    <name evidence="3" type="ORF">BDCG_16938</name>
</gene>